<feature type="transmembrane region" description="Helical" evidence="1">
    <location>
        <begin position="43"/>
        <end position="62"/>
    </location>
</feature>
<evidence type="ECO:0000313" key="2">
    <source>
        <dbReference type="EMBL" id="MFC4197168.1"/>
    </source>
</evidence>
<gene>
    <name evidence="2" type="ORF">ACFOUY_10695</name>
</gene>
<evidence type="ECO:0000313" key="3">
    <source>
        <dbReference type="Proteomes" id="UP001595792"/>
    </source>
</evidence>
<organism evidence="2 3">
    <name type="scientific">Pedobacter jamesrossensis</name>
    <dbReference type="NCBI Taxonomy" id="1908238"/>
    <lineage>
        <taxon>Bacteria</taxon>
        <taxon>Pseudomonadati</taxon>
        <taxon>Bacteroidota</taxon>
        <taxon>Sphingobacteriia</taxon>
        <taxon>Sphingobacteriales</taxon>
        <taxon>Sphingobacteriaceae</taxon>
        <taxon>Pedobacter</taxon>
    </lineage>
</organism>
<dbReference type="RefSeq" id="WP_378960557.1">
    <property type="nucleotide sequence ID" value="NZ_JBHRXC010000001.1"/>
</dbReference>
<evidence type="ECO:0000256" key="1">
    <source>
        <dbReference type="SAM" id="Phobius"/>
    </source>
</evidence>
<accession>A0ABV8NMG5</accession>
<proteinExistence type="predicted"/>
<keyword evidence="1" id="KW-1133">Transmembrane helix</keyword>
<protein>
    <recommendedName>
        <fullName evidence="4">PH domain-containing protein</fullName>
    </recommendedName>
</protein>
<feature type="transmembrane region" description="Helical" evidence="1">
    <location>
        <begin position="12"/>
        <end position="31"/>
    </location>
</feature>
<evidence type="ECO:0008006" key="4">
    <source>
        <dbReference type="Google" id="ProtNLM"/>
    </source>
</evidence>
<reference evidence="3" key="1">
    <citation type="journal article" date="2019" name="Int. J. Syst. Evol. Microbiol.">
        <title>The Global Catalogue of Microorganisms (GCM) 10K type strain sequencing project: providing services to taxonomists for standard genome sequencing and annotation.</title>
        <authorList>
            <consortium name="The Broad Institute Genomics Platform"/>
            <consortium name="The Broad Institute Genome Sequencing Center for Infectious Disease"/>
            <person name="Wu L."/>
            <person name="Ma J."/>
        </authorList>
    </citation>
    <scope>NUCLEOTIDE SEQUENCE [LARGE SCALE GENOMIC DNA]</scope>
    <source>
        <strain evidence="3">CCM 8689</strain>
    </source>
</reference>
<sequence>MEFIEKQRLKLWWLYILIGIDAVIVLCIVLFDKGGMNLQDLKNVYFAPIWAVLLPFSVIYAIQKNILTLKINENGVSYKYFPFTRSFKLYNWNSLDKVYINKYDALGDYGGWGIRYRLWFKFRDKAYILNDGNKGLQLEFKNGRRILFSSNNRDELELFLINLKTRFKIQAIQ</sequence>
<keyword evidence="1" id="KW-0812">Transmembrane</keyword>
<dbReference type="Proteomes" id="UP001595792">
    <property type="component" value="Unassembled WGS sequence"/>
</dbReference>
<name>A0ABV8NMG5_9SPHI</name>
<keyword evidence="1" id="KW-0472">Membrane</keyword>
<comment type="caution">
    <text evidence="2">The sequence shown here is derived from an EMBL/GenBank/DDBJ whole genome shotgun (WGS) entry which is preliminary data.</text>
</comment>
<dbReference type="EMBL" id="JBHSBY010000105">
    <property type="protein sequence ID" value="MFC4197168.1"/>
    <property type="molecule type" value="Genomic_DNA"/>
</dbReference>
<keyword evidence="3" id="KW-1185">Reference proteome</keyword>